<organism evidence="2 3">
    <name type="scientific">Paramecium pentaurelia</name>
    <dbReference type="NCBI Taxonomy" id="43138"/>
    <lineage>
        <taxon>Eukaryota</taxon>
        <taxon>Sar</taxon>
        <taxon>Alveolata</taxon>
        <taxon>Ciliophora</taxon>
        <taxon>Intramacronucleata</taxon>
        <taxon>Oligohymenophorea</taxon>
        <taxon>Peniculida</taxon>
        <taxon>Parameciidae</taxon>
        <taxon>Paramecium</taxon>
    </lineage>
</organism>
<name>A0A8S1WN24_9CILI</name>
<accession>A0A8S1WN24</accession>
<evidence type="ECO:0000313" key="3">
    <source>
        <dbReference type="Proteomes" id="UP000689195"/>
    </source>
</evidence>
<protein>
    <recommendedName>
        <fullName evidence="4">G domain-containing protein</fullName>
    </recommendedName>
</protein>
<dbReference type="AlphaFoldDB" id="A0A8S1WN24"/>
<evidence type="ECO:0008006" key="4">
    <source>
        <dbReference type="Google" id="ProtNLM"/>
    </source>
</evidence>
<dbReference type="OrthoDB" id="10545502at2759"/>
<sequence>MKQMDSSNQTQIQEIYKLSCTFNTIWNSIQQQISDENTIIVILLGSQNSGKTTFLKYLKKDDLNIVNKNKDILNSNKQEYFDIFKIEQPKPHLFLDFDSILNSEKNNMILIFEELFLRLIDKYKIKLIYILEHPVNNLLNRGSQLQQFMKKYFLGGNQISLQIILNKYLENLNDEELNQTVQKEIQEMNLTYINEIFVFRKIKTIEQQQIEFSIEKRQKIFYSIIKQHPLKLERDQFTLNEKLVYSIEQIFQSTSISIIKKIYEKNKKVGLYKQSELKKFKEQCQTILNDTQSKDPQFLFDQSKEWNQLINYNFSNHDLEFNNYHYLKKILPQFTKIIEKIQILEDVNRMVQNCCQVIIQNLETYINEDCQQNNNIIRKNMAEIKSDSIENEIKKYESLQNIQLEELSLIVNNYFVEQPCEKTKKLKIALDIFLEYRQTLEKLNEQNKEIKKQQKKKESCQIQ</sequence>
<dbReference type="Proteomes" id="UP000689195">
    <property type="component" value="Unassembled WGS sequence"/>
</dbReference>
<feature type="coiled-coil region" evidence="1">
    <location>
        <begin position="433"/>
        <end position="463"/>
    </location>
</feature>
<comment type="caution">
    <text evidence="2">The sequence shown here is derived from an EMBL/GenBank/DDBJ whole genome shotgun (WGS) entry which is preliminary data.</text>
</comment>
<proteinExistence type="predicted"/>
<evidence type="ECO:0000313" key="2">
    <source>
        <dbReference type="EMBL" id="CAD8191408.1"/>
    </source>
</evidence>
<dbReference type="EMBL" id="CAJJDO010000099">
    <property type="protein sequence ID" value="CAD8191408.1"/>
    <property type="molecule type" value="Genomic_DNA"/>
</dbReference>
<keyword evidence="1" id="KW-0175">Coiled coil</keyword>
<reference evidence="2" key="1">
    <citation type="submission" date="2021-01" db="EMBL/GenBank/DDBJ databases">
        <authorList>
            <consortium name="Genoscope - CEA"/>
            <person name="William W."/>
        </authorList>
    </citation>
    <scope>NUCLEOTIDE SEQUENCE</scope>
</reference>
<evidence type="ECO:0000256" key="1">
    <source>
        <dbReference type="SAM" id="Coils"/>
    </source>
</evidence>
<gene>
    <name evidence="2" type="ORF">PPENT_87.1.T0990011</name>
</gene>
<keyword evidence="3" id="KW-1185">Reference proteome</keyword>